<comment type="caution">
    <text evidence="3">The sequence shown here is derived from an EMBL/GenBank/DDBJ whole genome shotgun (WGS) entry which is preliminary data.</text>
</comment>
<feature type="compositionally biased region" description="Basic residues" evidence="1">
    <location>
        <begin position="347"/>
        <end position="362"/>
    </location>
</feature>
<protein>
    <recommendedName>
        <fullName evidence="2">VWFA domain-containing protein</fullName>
    </recommendedName>
</protein>
<accession>A0A0F9S775</accession>
<dbReference type="PROSITE" id="PS50234">
    <property type="entry name" value="VWFA"/>
    <property type="match status" value="1"/>
</dbReference>
<organism evidence="3">
    <name type="scientific">marine sediment metagenome</name>
    <dbReference type="NCBI Taxonomy" id="412755"/>
    <lineage>
        <taxon>unclassified sequences</taxon>
        <taxon>metagenomes</taxon>
        <taxon>ecological metagenomes</taxon>
    </lineage>
</organism>
<dbReference type="InterPro" id="IPR036465">
    <property type="entry name" value="vWFA_dom_sf"/>
</dbReference>
<feature type="domain" description="VWFA" evidence="2">
    <location>
        <begin position="522"/>
        <end position="664"/>
    </location>
</feature>
<dbReference type="InterPro" id="IPR002035">
    <property type="entry name" value="VWF_A"/>
</dbReference>
<dbReference type="EMBL" id="LAZR01000608">
    <property type="protein sequence ID" value="KKN62899.1"/>
    <property type="molecule type" value="Genomic_DNA"/>
</dbReference>
<dbReference type="Gene3D" id="3.40.50.410">
    <property type="entry name" value="von Willebrand factor, type A domain"/>
    <property type="match status" value="1"/>
</dbReference>
<reference evidence="3" key="1">
    <citation type="journal article" date="2015" name="Nature">
        <title>Complex archaea that bridge the gap between prokaryotes and eukaryotes.</title>
        <authorList>
            <person name="Spang A."/>
            <person name="Saw J.H."/>
            <person name="Jorgensen S.L."/>
            <person name="Zaremba-Niedzwiedzka K."/>
            <person name="Martijn J."/>
            <person name="Lind A.E."/>
            <person name="van Eijk R."/>
            <person name="Schleper C."/>
            <person name="Guy L."/>
            <person name="Ettema T.J."/>
        </authorList>
    </citation>
    <scope>NUCLEOTIDE SEQUENCE</scope>
</reference>
<name>A0A0F9S775_9ZZZZ</name>
<evidence type="ECO:0000256" key="1">
    <source>
        <dbReference type="SAM" id="MobiDB-lite"/>
    </source>
</evidence>
<gene>
    <name evidence="3" type="ORF">LCGC14_0507110</name>
</gene>
<dbReference type="AlphaFoldDB" id="A0A0F9S775"/>
<dbReference type="PANTHER" id="PTHR41248">
    <property type="entry name" value="NORD PROTEIN"/>
    <property type="match status" value="1"/>
</dbReference>
<sequence length="697" mass="80414">MKNRFHYDEDKAQRVMDFISELNHLTNTHSNQLSKVSTFYGKILTPEKIENALKVLFEDTLSSFKLAIRDLNTDILALTNIGKRISGNNEITLQFMGNTEAVFTDCRFIYLPSKYKSDIKSAQGLVAHESGHIGYGSFELEFVNLVSGLSSKYNLPHFFTKNLINVVEDVRINAINDLKFPGFFRNLRLLTIKMLPKLNSRIENARDILLYINLYFEDYKGFQVKPKIKSFELSDDDWAGISKIKNFLFKSLTPSSSIISCDLLCKILKKYFTREDMEQIKQINSLRGRNNSTIDNIEKISNHKKQKDKTKLDKTSQELIDKLRNFDLEPKDLDKLIENETDTRKKIKKKYRNKKNKNKNRKNSIEEHSEQQERGTKSTDVSKTLKSKKINKTEQKVKNSKLEVIARLVKDSENAMKERLILLEKGEYMINPFRDQKLRTIKDTKIERESMVPDGMLYSQIKAKYMNLIKRMRSIFADLKNKAGIDSYQKKGKLNSKFIKAVTSDYKFKQCFTRKLLKKELKLLVLVDVSGSMRGTKIQVAKIALVILCEALQAMAKIRIVLFTGTYNALNILVKDFDETLIPRTIDKFGCHAKESENIDGLSIKHEANKLNDGEFIIVISDGQPAAQGGYNLNDAIPDIHFVRKNFKVFAFSIDSQGDYLNKMYGNDWVLTSSKNQTDLGKKMIKFCQIITREFFG</sequence>
<evidence type="ECO:0000259" key="2">
    <source>
        <dbReference type="PROSITE" id="PS50234"/>
    </source>
</evidence>
<feature type="region of interest" description="Disordered" evidence="1">
    <location>
        <begin position="294"/>
        <end position="314"/>
    </location>
</feature>
<dbReference type="PANTHER" id="PTHR41248:SF1">
    <property type="entry name" value="NORD PROTEIN"/>
    <property type="match status" value="1"/>
</dbReference>
<evidence type="ECO:0000313" key="3">
    <source>
        <dbReference type="EMBL" id="KKN62899.1"/>
    </source>
</evidence>
<dbReference type="SUPFAM" id="SSF53300">
    <property type="entry name" value="vWA-like"/>
    <property type="match status" value="1"/>
</dbReference>
<proteinExistence type="predicted"/>
<feature type="compositionally biased region" description="Basic and acidic residues" evidence="1">
    <location>
        <begin position="363"/>
        <end position="377"/>
    </location>
</feature>
<feature type="region of interest" description="Disordered" evidence="1">
    <location>
        <begin position="347"/>
        <end position="393"/>
    </location>
</feature>
<dbReference type="InterPro" id="IPR051928">
    <property type="entry name" value="NorD/CobT"/>
</dbReference>